<reference evidence="1 2" key="1">
    <citation type="submission" date="2017-09" db="EMBL/GenBank/DDBJ databases">
        <title>Large-scale bioinformatics analysis of Bacillus genomes uncovers conserved roles of natural products in bacterial physiology.</title>
        <authorList>
            <consortium name="Agbiome Team Llc"/>
            <person name="Bleich R.M."/>
            <person name="Grubbs K.J."/>
            <person name="Santa Maria K.C."/>
            <person name="Allen S.E."/>
            <person name="Farag S."/>
            <person name="Shank E.A."/>
            <person name="Bowers A."/>
        </authorList>
    </citation>
    <scope>NUCLEOTIDE SEQUENCE [LARGE SCALE GENOMIC DNA]</scope>
    <source>
        <strain evidence="1 2">AFS092789</strain>
    </source>
</reference>
<comment type="caution">
    <text evidence="1">The sequence shown here is derived from an EMBL/GenBank/DDBJ whole genome shotgun (WGS) entry which is preliminary data.</text>
</comment>
<name>A0A9X6ST86_BACCE</name>
<gene>
    <name evidence="1" type="ORF">CON36_32040</name>
</gene>
<accession>A0A9X6ST86</accession>
<sequence length="183" mass="21160">MLASLLKQSQEMTLTALENELREKGMFNHVLHTLNVKSKKKRIRKKVLKRAIALVNVIENQPKQETNVNAQVSTSKNEKVQEVATSEVVQNVAIQEEITQEESSQVSFNFKKTPVTLLLKIGKQFLNNENVVKYYYNVNHTEFYKNKELLVNVFEIEIPKLATSIQQEIQTMVEEQQKKKTKA</sequence>
<dbReference type="AlphaFoldDB" id="A0A9X6ST86"/>
<organism evidence="1 2">
    <name type="scientific">Bacillus cereus</name>
    <dbReference type="NCBI Taxonomy" id="1396"/>
    <lineage>
        <taxon>Bacteria</taxon>
        <taxon>Bacillati</taxon>
        <taxon>Bacillota</taxon>
        <taxon>Bacilli</taxon>
        <taxon>Bacillales</taxon>
        <taxon>Bacillaceae</taxon>
        <taxon>Bacillus</taxon>
        <taxon>Bacillus cereus group</taxon>
    </lineage>
</organism>
<protein>
    <submittedName>
        <fullName evidence="1">Uncharacterized protein</fullName>
    </submittedName>
</protein>
<dbReference type="EMBL" id="NVMX01000118">
    <property type="protein sequence ID" value="PDZ94753.1"/>
    <property type="molecule type" value="Genomic_DNA"/>
</dbReference>
<evidence type="ECO:0000313" key="2">
    <source>
        <dbReference type="Proteomes" id="UP000219922"/>
    </source>
</evidence>
<proteinExistence type="predicted"/>
<dbReference type="Proteomes" id="UP000219922">
    <property type="component" value="Unassembled WGS sequence"/>
</dbReference>
<evidence type="ECO:0000313" key="1">
    <source>
        <dbReference type="EMBL" id="PDZ94753.1"/>
    </source>
</evidence>